<dbReference type="GeneID" id="56992756"/>
<name>A0A0C1PYL3_LEVBR</name>
<dbReference type="Proteomes" id="UP000676478">
    <property type="component" value="Unassembled WGS sequence"/>
</dbReference>
<feature type="region of interest" description="Disordered" evidence="1">
    <location>
        <begin position="162"/>
        <end position="184"/>
    </location>
</feature>
<reference evidence="4 7" key="2">
    <citation type="submission" date="2018-07" db="EMBL/GenBank/DDBJ databases">
        <authorList>
            <person name="Feyereisen M."/>
        </authorList>
    </citation>
    <scope>NUCLEOTIDE SEQUENCE [LARGE SCALE GENOMIC DNA]</scope>
    <source>
        <strain evidence="4 7">UCCLBBS449</strain>
    </source>
</reference>
<evidence type="ECO:0000313" key="4">
    <source>
        <dbReference type="EMBL" id="QCZ53447.1"/>
    </source>
</evidence>
<dbReference type="EMBL" id="CP031198">
    <property type="protein sequence ID" value="QCZ53447.1"/>
    <property type="molecule type" value="Genomic_DNA"/>
</dbReference>
<reference evidence="5" key="5">
    <citation type="submission" date="2022-11" db="EMBL/GenBank/DDBJ databases">
        <title>Whole genome sequence of Levilactobacillus brevis SMB091.</title>
        <authorList>
            <person name="Kim J.-M."/>
            <person name="Kim O.-C."/>
            <person name="Choi Y.H."/>
            <person name="Han N.S."/>
            <person name="Hurh B."/>
        </authorList>
    </citation>
    <scope>NUCLEOTIDE SEQUENCE</scope>
    <source>
        <strain evidence="5">SMB091</strain>
    </source>
</reference>
<dbReference type="EMBL" id="NVYO01000001">
    <property type="protein sequence ID" value="PBQ23496.1"/>
    <property type="molecule type" value="Genomic_DNA"/>
</dbReference>
<organism evidence="3 6">
    <name type="scientific">Levilactobacillus brevis</name>
    <name type="common">Lactobacillus brevis</name>
    <dbReference type="NCBI Taxonomy" id="1580"/>
    <lineage>
        <taxon>Bacteria</taxon>
        <taxon>Bacillati</taxon>
        <taxon>Bacillota</taxon>
        <taxon>Bacilli</taxon>
        <taxon>Lactobacillales</taxon>
        <taxon>Lactobacillaceae</taxon>
        <taxon>Levilactobacillus</taxon>
    </lineage>
</organism>
<dbReference type="Pfam" id="PF02620">
    <property type="entry name" value="YceD"/>
    <property type="match status" value="1"/>
</dbReference>
<dbReference type="EMBL" id="CP113117">
    <property type="protein sequence ID" value="WAD01819.1"/>
    <property type="molecule type" value="Genomic_DNA"/>
</dbReference>
<dbReference type="GO" id="GO:0003677">
    <property type="term" value="F:DNA binding"/>
    <property type="evidence" value="ECO:0007669"/>
    <property type="project" value="UniProtKB-KW"/>
</dbReference>
<evidence type="ECO:0000256" key="1">
    <source>
        <dbReference type="SAM" id="MobiDB-lite"/>
    </source>
</evidence>
<dbReference type="RefSeq" id="WP_011667787.1">
    <property type="nucleotide sequence ID" value="NZ_BBOW01000068.1"/>
</dbReference>
<reference evidence="3 6" key="1">
    <citation type="submission" date="2017-09" db="EMBL/GenBank/DDBJ databases">
        <title>Genome sequence of Lactobacillus brevis D7.</title>
        <authorList>
            <person name="Kwon M.-S."/>
            <person name="Lim S.K."/>
            <person name="Choi H.-J."/>
        </authorList>
    </citation>
    <scope>NUCLEOTIDE SEQUENCE [LARGE SCALE GENOMIC DNA]</scope>
    <source>
        <strain evidence="3 6">D7</strain>
    </source>
</reference>
<dbReference type="Proteomes" id="UP000217918">
    <property type="component" value="Unassembled WGS sequence"/>
</dbReference>
<evidence type="ECO:0000313" key="3">
    <source>
        <dbReference type="EMBL" id="PBQ23496.1"/>
    </source>
</evidence>
<dbReference type="Proteomes" id="UP000307074">
    <property type="component" value="Chromosome"/>
</dbReference>
<evidence type="ECO:0000313" key="2">
    <source>
        <dbReference type="EMBL" id="MBS1009280.1"/>
    </source>
</evidence>
<dbReference type="EMBL" id="JAERKF010000001">
    <property type="protein sequence ID" value="MBS1009280.1"/>
    <property type="molecule type" value="Genomic_DNA"/>
</dbReference>
<dbReference type="Proteomes" id="UP001164768">
    <property type="component" value="Chromosome"/>
</dbReference>
<dbReference type="OrthoDB" id="9790372at2"/>
<dbReference type="OMA" id="KWTIYQL"/>
<evidence type="ECO:0000313" key="5">
    <source>
        <dbReference type="EMBL" id="WAD01819.1"/>
    </source>
</evidence>
<accession>A0A0C1PYL3</accession>
<evidence type="ECO:0000313" key="7">
    <source>
        <dbReference type="Proteomes" id="UP000307074"/>
    </source>
</evidence>
<keyword evidence="3" id="KW-0238">DNA-binding</keyword>
<protein>
    <submittedName>
        <fullName evidence="3">DNA-binding protein</fullName>
    </submittedName>
    <submittedName>
        <fullName evidence="2">DUF177 domain-containing protein</fullName>
    </submittedName>
    <submittedName>
        <fullName evidence="4">Putative metal-binding</fullName>
    </submittedName>
    <submittedName>
        <fullName evidence="5">YceD family protein</fullName>
    </submittedName>
</protein>
<gene>
    <name evidence="3" type="ORF">CNR29_05540</name>
    <name evidence="2" type="ORF">JK167_00355</name>
    <name evidence="5" type="ORF">ORR04_01040</name>
    <name evidence="4" type="ORF">UCCLBBS449_1503</name>
</gene>
<feature type="compositionally biased region" description="Basic and acidic residues" evidence="1">
    <location>
        <begin position="162"/>
        <end position="178"/>
    </location>
</feature>
<proteinExistence type="predicted"/>
<dbReference type="AlphaFoldDB" id="A0A0C1PYL3"/>
<dbReference type="InterPro" id="IPR003772">
    <property type="entry name" value="YceD"/>
</dbReference>
<evidence type="ECO:0000313" key="6">
    <source>
        <dbReference type="Proteomes" id="UP000217918"/>
    </source>
</evidence>
<sequence>MKWSLTELRKNHRSEPLLFDETLDLKADLMARYGDEVLDLSPVHVTGTVSVIDGGDVVVTAQVIADLTVPSSRSLAPVDLPVNFSMTEFYVSDPAATQRFEKTDVVMVVSDDQVVLDKAVGDNIILQIPMHILSDAEKQGEAMPAGQDWQVVAEADLEAVEKENQPVDPRLAKLKDFFPDQDDQ</sequence>
<reference evidence="2" key="3">
    <citation type="submission" date="2020-12" db="EMBL/GenBank/DDBJ databases">
        <authorList>
            <person name="Mcmullen J.G."/>
        </authorList>
    </citation>
    <scope>NUCLEOTIDE SEQUENCE</scope>
    <source>
        <strain evidence="2">Dm-2019-70</strain>
    </source>
</reference>
<reference evidence="2" key="4">
    <citation type="submission" date="2022-09" db="EMBL/GenBank/DDBJ databases">
        <title>Genome-inferred correspondence between phylogeny and metabolic traits in the wild Drosophila gut microbiome.</title>
        <authorList>
            <person name="Bueno E."/>
            <person name="Blow F."/>
            <person name="Douglas A.E."/>
        </authorList>
    </citation>
    <scope>NUCLEOTIDE SEQUENCE</scope>
    <source>
        <strain evidence="2">Dm-2019-70</strain>
    </source>
</reference>